<dbReference type="GO" id="GO:0000774">
    <property type="term" value="F:adenyl-nucleotide exchange factor activity"/>
    <property type="evidence" value="ECO:0007669"/>
    <property type="project" value="InterPro"/>
</dbReference>
<evidence type="ECO:0000313" key="2">
    <source>
        <dbReference type="EMBL" id="OPX50392.1"/>
    </source>
</evidence>
<sequence>MRGIDLEKEFDFYKAKYLDEKSSIESILLSKDINDLFKDIERLRKKELIKFERLEQSYIDKIDRLEMENIKLNKEICEKDKSIKKILNGMIQILDEVDELKELLEERNDLKGLKAFNKTFKKINKKVNYIGLERIKTISEQFNEDVHYCVEVIEGNEEENETIVEEVKSGYCYKGNIIRESRVVVIKNEGEI</sequence>
<evidence type="ECO:0000256" key="1">
    <source>
        <dbReference type="ARBA" id="ARBA00023186"/>
    </source>
</evidence>
<dbReference type="SUPFAM" id="SSF51064">
    <property type="entry name" value="Head domain of nucleotide exchange factor GrpE"/>
    <property type="match status" value="1"/>
</dbReference>
<dbReference type="Proteomes" id="UP000191448">
    <property type="component" value="Unassembled WGS sequence"/>
</dbReference>
<dbReference type="InterPro" id="IPR000740">
    <property type="entry name" value="GrpE"/>
</dbReference>
<protein>
    <submittedName>
        <fullName evidence="2">Protein GrpE</fullName>
    </submittedName>
</protein>
<comment type="caution">
    <text evidence="2">The sequence shown here is derived from an EMBL/GenBank/DDBJ whole genome shotgun (WGS) entry which is preliminary data.</text>
</comment>
<name>A0A1V4T004_9CLOT</name>
<reference evidence="2 3" key="1">
    <citation type="submission" date="2016-02" db="EMBL/GenBank/DDBJ databases">
        <title>Genome sequence of Clostridium thermobutyricum DSM 4928.</title>
        <authorList>
            <person name="Poehlein A."/>
            <person name="Daniel R."/>
        </authorList>
    </citation>
    <scope>NUCLEOTIDE SEQUENCE [LARGE SCALE GENOMIC DNA]</scope>
    <source>
        <strain evidence="2 3">DSM 4928</strain>
    </source>
</reference>
<dbReference type="Pfam" id="PF01025">
    <property type="entry name" value="GrpE"/>
    <property type="match status" value="1"/>
</dbReference>
<dbReference type="AlphaFoldDB" id="A0A1V4T004"/>
<dbReference type="Gene3D" id="2.30.22.10">
    <property type="entry name" value="Head domain of nucleotide exchange factor GrpE"/>
    <property type="match status" value="1"/>
</dbReference>
<dbReference type="GO" id="GO:0042803">
    <property type="term" value="F:protein homodimerization activity"/>
    <property type="evidence" value="ECO:0007669"/>
    <property type="project" value="InterPro"/>
</dbReference>
<dbReference type="RefSeq" id="WP_080021635.1">
    <property type="nucleotide sequence ID" value="NZ_LTAY01000015.1"/>
</dbReference>
<keyword evidence="1" id="KW-0143">Chaperone</keyword>
<dbReference type="InterPro" id="IPR009012">
    <property type="entry name" value="GrpE_head"/>
</dbReference>
<dbReference type="EMBL" id="LTAY01000015">
    <property type="protein sequence ID" value="OPX50392.1"/>
    <property type="molecule type" value="Genomic_DNA"/>
</dbReference>
<evidence type="ECO:0000313" key="3">
    <source>
        <dbReference type="Proteomes" id="UP000191448"/>
    </source>
</evidence>
<accession>A0A1V4T004</accession>
<dbReference type="GO" id="GO:0051087">
    <property type="term" value="F:protein-folding chaperone binding"/>
    <property type="evidence" value="ECO:0007669"/>
    <property type="project" value="InterPro"/>
</dbReference>
<dbReference type="GO" id="GO:0006457">
    <property type="term" value="P:protein folding"/>
    <property type="evidence" value="ECO:0007669"/>
    <property type="project" value="InterPro"/>
</dbReference>
<organism evidence="2 3">
    <name type="scientific">Clostridium thermobutyricum DSM 4928</name>
    <dbReference type="NCBI Taxonomy" id="1121339"/>
    <lineage>
        <taxon>Bacteria</taxon>
        <taxon>Bacillati</taxon>
        <taxon>Bacillota</taxon>
        <taxon>Clostridia</taxon>
        <taxon>Eubacteriales</taxon>
        <taxon>Clostridiaceae</taxon>
        <taxon>Clostridium</taxon>
    </lineage>
</organism>
<proteinExistence type="predicted"/>
<gene>
    <name evidence="2" type="primary">grpE_1</name>
    <name evidence="2" type="ORF">CLTHE_02490</name>
</gene>
<dbReference type="OrthoDB" id="9812586at2"/>